<dbReference type="InterPro" id="IPR001789">
    <property type="entry name" value="Sig_transdc_resp-reg_receiver"/>
</dbReference>
<dbReference type="SUPFAM" id="SSF47384">
    <property type="entry name" value="Homodimeric domain of signal transducing histidine kinase"/>
    <property type="match status" value="1"/>
</dbReference>
<dbReference type="SMART" id="SM00387">
    <property type="entry name" value="HATPase_c"/>
    <property type="match status" value="1"/>
</dbReference>
<dbReference type="SMART" id="SM00388">
    <property type="entry name" value="HisKA"/>
    <property type="match status" value="1"/>
</dbReference>
<evidence type="ECO:0000256" key="3">
    <source>
        <dbReference type="ARBA" id="ARBA00022553"/>
    </source>
</evidence>
<evidence type="ECO:0000256" key="6">
    <source>
        <dbReference type="ARBA" id="ARBA00022777"/>
    </source>
</evidence>
<dbReference type="InterPro" id="IPR036890">
    <property type="entry name" value="HATPase_C_sf"/>
</dbReference>
<keyword evidence="7" id="KW-0067">ATP-binding</keyword>
<dbReference type="InterPro" id="IPR036097">
    <property type="entry name" value="HisK_dim/P_sf"/>
</dbReference>
<evidence type="ECO:0000256" key="4">
    <source>
        <dbReference type="ARBA" id="ARBA00022679"/>
    </source>
</evidence>
<evidence type="ECO:0000256" key="2">
    <source>
        <dbReference type="ARBA" id="ARBA00012438"/>
    </source>
</evidence>
<dbReference type="SUPFAM" id="SSF55874">
    <property type="entry name" value="ATPase domain of HSP90 chaperone/DNA topoisomerase II/histidine kinase"/>
    <property type="match status" value="1"/>
</dbReference>
<dbReference type="PROSITE" id="PS50109">
    <property type="entry name" value="HIS_KIN"/>
    <property type="match status" value="1"/>
</dbReference>
<dbReference type="CDD" id="cd16922">
    <property type="entry name" value="HATPase_EvgS-ArcB-TorS-like"/>
    <property type="match status" value="1"/>
</dbReference>
<dbReference type="PANTHER" id="PTHR43547">
    <property type="entry name" value="TWO-COMPONENT HISTIDINE KINASE"/>
    <property type="match status" value="1"/>
</dbReference>
<dbReference type="PANTHER" id="PTHR43547:SF2">
    <property type="entry name" value="HYBRID SIGNAL TRANSDUCTION HISTIDINE KINASE C"/>
    <property type="match status" value="1"/>
</dbReference>
<feature type="domain" description="PAS" evidence="13">
    <location>
        <begin position="770"/>
        <end position="806"/>
    </location>
</feature>
<dbReference type="Pfam" id="PF02518">
    <property type="entry name" value="HATPase_c"/>
    <property type="match status" value="1"/>
</dbReference>
<dbReference type="Gene3D" id="3.30.450.40">
    <property type="match status" value="1"/>
</dbReference>
<keyword evidence="5" id="KW-0547">Nucleotide-binding</keyword>
<dbReference type="Pfam" id="PF00072">
    <property type="entry name" value="Response_reg"/>
    <property type="match status" value="1"/>
</dbReference>
<dbReference type="InterPro" id="IPR035965">
    <property type="entry name" value="PAS-like_dom_sf"/>
</dbReference>
<keyword evidence="8" id="KW-0902">Two-component regulatory system</keyword>
<evidence type="ECO:0000256" key="1">
    <source>
        <dbReference type="ARBA" id="ARBA00000085"/>
    </source>
</evidence>
<sequence>MGELIRSMDWSKTPLGSIESWPQSLRTSVSILLNSRYPMFIFWGEELIKIYNDAYRPVLGTTKHPGALGQPARKIWSEIWDDIGPLVNQVITERKATWDDNLLLFMYRNGYVEETYFTFSYSPIQDESGGVGGLFCACTETTQQVLGERRLRTLRDLATGAGEAKTVETACQIAMKTLGNNPADIPFALLYLLDRQGRQADLVGYTNLEPDTPASPSCISLTDLTQASVWSLEKVMQTAQPERIDDVIERFGLLPVGLWDDAPHTALVIPVASPGQERPAALLVVGISPRRALDDDYQGFLQLVAGQMASAIADARAYEVERQRAEALAEIDRAKTVFFSNVSHEFRTPLTLMLAPTEDALADTENPLPPMQRDRVETVYRNSLRLLKLVNTLLDFSRIEAGRIQAVYEPTDLAALTTGLASTFRSLVERAGLTFVVECPPLADEIYVDQELWEKIVLNLLSNAFKFTFSGTIAVRLTQVGEQVELAISDTGIGIPAAVLPHLFERFHRVKGAQGRSFEGSGIGLSLVQELVKLHGGHITVNSTVGQGSCFTVSIPTGTAHLPPDRIRPIRSTASIATGATAYVEEALRWLPERSFETSPLTSKAFTGTSLHIDLLSTLNQPSAHILIVDDNADMRDYLKRLLSQRYEVTAVEDGIAALSSIANSMPDLVLTDVMLPRLDGFGLLQHLRGDRQTSELPIILLSARAGEESRIEGLEAGADDYLIKPFSNRELLARVEACLKLAQIRQQTARQEKALRLAAEQAQQKAEAAQTRFTDLLESMSDAFVELDTDWRIVQLNSAAVRINGGKPISQLLGKICWEEWPAAVGSELEHQYRRAVLEQVPVHFEHHYLAAPMFDVWLEIHVYPGRI</sequence>
<dbReference type="PROSITE" id="PS50112">
    <property type="entry name" value="PAS"/>
    <property type="match status" value="1"/>
</dbReference>
<feature type="domain" description="Histidine kinase" evidence="11">
    <location>
        <begin position="341"/>
        <end position="559"/>
    </location>
</feature>
<evidence type="ECO:0000259" key="11">
    <source>
        <dbReference type="PROSITE" id="PS50109"/>
    </source>
</evidence>
<protein>
    <recommendedName>
        <fullName evidence="2">histidine kinase</fullName>
        <ecNumber evidence="2">2.7.13.3</ecNumber>
    </recommendedName>
</protein>
<dbReference type="EC" id="2.7.13.3" evidence="2"/>
<dbReference type="Gene3D" id="3.30.565.10">
    <property type="entry name" value="Histidine kinase-like ATPase, C-terminal domain"/>
    <property type="match status" value="1"/>
</dbReference>
<dbReference type="AlphaFoldDB" id="A0A7C3PKF4"/>
<evidence type="ECO:0000259" key="13">
    <source>
        <dbReference type="PROSITE" id="PS50112"/>
    </source>
</evidence>
<dbReference type="FunFam" id="3.30.565.10:FF:000037">
    <property type="entry name" value="Hybrid sensor histidine kinase/response regulator"/>
    <property type="match status" value="1"/>
</dbReference>
<dbReference type="InterPro" id="IPR004358">
    <property type="entry name" value="Sig_transdc_His_kin-like_C"/>
</dbReference>
<dbReference type="Pfam" id="PF00512">
    <property type="entry name" value="HisKA"/>
    <property type="match status" value="1"/>
</dbReference>
<dbReference type="Pfam" id="PF08448">
    <property type="entry name" value="PAS_4"/>
    <property type="match status" value="1"/>
</dbReference>
<dbReference type="Pfam" id="PF13185">
    <property type="entry name" value="GAF_2"/>
    <property type="match status" value="1"/>
</dbReference>
<evidence type="ECO:0000256" key="8">
    <source>
        <dbReference type="ARBA" id="ARBA00023012"/>
    </source>
</evidence>
<organism evidence="14">
    <name type="scientific">Oscillatoriales cyanobacterium SpSt-418</name>
    <dbReference type="NCBI Taxonomy" id="2282169"/>
    <lineage>
        <taxon>Bacteria</taxon>
        <taxon>Bacillati</taxon>
        <taxon>Cyanobacteriota</taxon>
        <taxon>Cyanophyceae</taxon>
        <taxon>Oscillatoriophycideae</taxon>
        <taxon>Oscillatoriales</taxon>
    </lineage>
</organism>
<evidence type="ECO:0000313" key="14">
    <source>
        <dbReference type="EMBL" id="HFN01660.1"/>
    </source>
</evidence>
<dbReference type="CDD" id="cd00082">
    <property type="entry name" value="HisKA"/>
    <property type="match status" value="1"/>
</dbReference>
<keyword evidence="6" id="KW-0418">Kinase</keyword>
<feature type="modified residue" description="4-aspartylphosphate" evidence="9">
    <location>
        <position position="673"/>
    </location>
</feature>
<dbReference type="Gene3D" id="3.30.450.20">
    <property type="entry name" value="PAS domain"/>
    <property type="match status" value="2"/>
</dbReference>
<evidence type="ECO:0000256" key="10">
    <source>
        <dbReference type="SAM" id="Coils"/>
    </source>
</evidence>
<comment type="catalytic activity">
    <reaction evidence="1">
        <text>ATP + protein L-histidine = ADP + protein N-phospho-L-histidine.</text>
        <dbReference type="EC" id="2.7.13.3"/>
    </reaction>
</comment>
<dbReference type="Gene3D" id="1.10.287.130">
    <property type="match status" value="1"/>
</dbReference>
<dbReference type="InterPro" id="IPR011006">
    <property type="entry name" value="CheY-like_superfamily"/>
</dbReference>
<dbReference type="InterPro" id="IPR005467">
    <property type="entry name" value="His_kinase_dom"/>
</dbReference>
<dbReference type="CDD" id="cd00130">
    <property type="entry name" value="PAS"/>
    <property type="match status" value="1"/>
</dbReference>
<dbReference type="SUPFAM" id="SSF52172">
    <property type="entry name" value="CheY-like"/>
    <property type="match status" value="1"/>
</dbReference>
<dbReference type="InterPro" id="IPR003594">
    <property type="entry name" value="HATPase_dom"/>
</dbReference>
<dbReference type="EMBL" id="DSRU01000430">
    <property type="protein sequence ID" value="HFN01660.1"/>
    <property type="molecule type" value="Genomic_DNA"/>
</dbReference>
<dbReference type="InterPro" id="IPR029016">
    <property type="entry name" value="GAF-like_dom_sf"/>
</dbReference>
<feature type="domain" description="Response regulatory" evidence="12">
    <location>
        <begin position="625"/>
        <end position="740"/>
    </location>
</feature>
<dbReference type="SUPFAM" id="SSF55781">
    <property type="entry name" value="GAF domain-like"/>
    <property type="match status" value="1"/>
</dbReference>
<reference evidence="14" key="1">
    <citation type="journal article" date="2020" name="mSystems">
        <title>Genome- and Community-Level Interaction Insights into Carbon Utilization and Element Cycling Functions of Hydrothermarchaeota in Hydrothermal Sediment.</title>
        <authorList>
            <person name="Zhou Z."/>
            <person name="Liu Y."/>
            <person name="Xu W."/>
            <person name="Pan J."/>
            <person name="Luo Z.H."/>
            <person name="Li M."/>
        </authorList>
    </citation>
    <scope>NUCLEOTIDE SEQUENCE [LARGE SCALE GENOMIC DNA]</scope>
    <source>
        <strain evidence="14">SpSt-418</strain>
    </source>
</reference>
<evidence type="ECO:0000256" key="7">
    <source>
        <dbReference type="ARBA" id="ARBA00022840"/>
    </source>
</evidence>
<name>A0A7C3PKF4_9CYAN</name>
<dbReference type="Gene3D" id="3.40.50.2300">
    <property type="match status" value="1"/>
</dbReference>
<evidence type="ECO:0000259" key="12">
    <source>
        <dbReference type="PROSITE" id="PS50110"/>
    </source>
</evidence>
<dbReference type="SMART" id="SM00448">
    <property type="entry name" value="REC"/>
    <property type="match status" value="1"/>
</dbReference>
<dbReference type="InterPro" id="IPR003661">
    <property type="entry name" value="HisK_dim/P_dom"/>
</dbReference>
<dbReference type="PRINTS" id="PR00344">
    <property type="entry name" value="BCTRLSENSOR"/>
</dbReference>
<dbReference type="SMART" id="SM00091">
    <property type="entry name" value="PAS"/>
    <property type="match status" value="1"/>
</dbReference>
<dbReference type="InterPro" id="IPR013656">
    <property type="entry name" value="PAS_4"/>
</dbReference>
<dbReference type="InterPro" id="IPR003018">
    <property type="entry name" value="GAF"/>
</dbReference>
<dbReference type="PROSITE" id="PS50110">
    <property type="entry name" value="RESPONSE_REGULATORY"/>
    <property type="match status" value="1"/>
</dbReference>
<comment type="caution">
    <text evidence="14">The sequence shown here is derived from an EMBL/GenBank/DDBJ whole genome shotgun (WGS) entry which is preliminary data.</text>
</comment>
<dbReference type="GO" id="GO:0005524">
    <property type="term" value="F:ATP binding"/>
    <property type="evidence" value="ECO:0007669"/>
    <property type="project" value="UniProtKB-KW"/>
</dbReference>
<feature type="coiled-coil region" evidence="10">
    <location>
        <begin position="742"/>
        <end position="780"/>
    </location>
</feature>
<accession>A0A7C3PKF4</accession>
<evidence type="ECO:0000256" key="9">
    <source>
        <dbReference type="PROSITE-ProRule" id="PRU00169"/>
    </source>
</evidence>
<dbReference type="SUPFAM" id="SSF55785">
    <property type="entry name" value="PYP-like sensor domain (PAS domain)"/>
    <property type="match status" value="1"/>
</dbReference>
<keyword evidence="4" id="KW-0808">Transferase</keyword>
<gene>
    <name evidence="14" type="ORF">ENR64_28745</name>
</gene>
<dbReference type="InterPro" id="IPR000014">
    <property type="entry name" value="PAS"/>
</dbReference>
<keyword evidence="3 9" id="KW-0597">Phosphoprotein</keyword>
<proteinExistence type="predicted"/>
<keyword evidence="10" id="KW-0175">Coiled coil</keyword>
<evidence type="ECO:0000256" key="5">
    <source>
        <dbReference type="ARBA" id="ARBA00022741"/>
    </source>
</evidence>
<dbReference type="GO" id="GO:0000155">
    <property type="term" value="F:phosphorelay sensor kinase activity"/>
    <property type="evidence" value="ECO:0007669"/>
    <property type="project" value="InterPro"/>
</dbReference>